<dbReference type="Proteomes" id="UP000297819">
    <property type="component" value="Segment"/>
</dbReference>
<evidence type="ECO:0000313" key="2">
    <source>
        <dbReference type="Proteomes" id="UP000297819"/>
    </source>
</evidence>
<organism evidence="1 2">
    <name type="scientific">Synechococcus phage S-CBP3</name>
    <dbReference type="NCBI Taxonomy" id="756276"/>
    <lineage>
        <taxon>Viruses</taxon>
        <taxon>Duplodnaviria</taxon>
        <taxon>Heunggongvirae</taxon>
        <taxon>Uroviricota</taxon>
        <taxon>Caudoviricetes</taxon>
        <taxon>Autographivirales</taxon>
        <taxon>Lirvirus</taxon>
        <taxon>Lirvirus SCBP3</taxon>
    </lineage>
</organism>
<name>I3ULU1_9CAUD</name>
<protein>
    <submittedName>
        <fullName evidence="1">Uncharacterized protein</fullName>
    </submittedName>
</protein>
<gene>
    <name evidence="1" type="ORF">SYPG_00005</name>
</gene>
<sequence length="68" mass="7872">MFINGVTVTEHSLAIKVPTFPDEFKPLLKFMQRALCETEIRDALAPDELHKVEHWLNDFQSLALEFAE</sequence>
<dbReference type="EMBL" id="HQ633062">
    <property type="protein sequence ID" value="AFK66456.1"/>
    <property type="molecule type" value="Genomic_DNA"/>
</dbReference>
<evidence type="ECO:0000313" key="1">
    <source>
        <dbReference type="EMBL" id="AFK66456.1"/>
    </source>
</evidence>
<keyword evidence="2" id="KW-1185">Reference proteome</keyword>
<accession>I3ULU1</accession>
<proteinExistence type="predicted"/>
<reference evidence="1 2" key="1">
    <citation type="submission" date="2010-10" db="EMBL/GenBank/DDBJ databases">
        <title>The Genome Sequence of Synechococcus phage S-CBP3.</title>
        <authorList>
            <consortium name="The Broad Institute Genome Sequencing Platform"/>
            <person name="Henn M.R."/>
            <person name="Chen F."/>
            <person name="Wang K."/>
            <person name="Levin J."/>
            <person name="Malboeuf C."/>
            <person name="Casali M."/>
            <person name="Russ C."/>
            <person name="Lennon N."/>
            <person name="Chapman S.B."/>
            <person name="Erlich R."/>
            <person name="Young S.K."/>
            <person name="Yandava C."/>
            <person name="Zeng Q."/>
            <person name="Alvarado L."/>
            <person name="Anderson S."/>
            <person name="Berlin A."/>
            <person name="Chen Z."/>
            <person name="Freedman E."/>
            <person name="Gellesch M."/>
            <person name="Goldberg J."/>
            <person name="Green L."/>
            <person name="Griggs A."/>
            <person name="Gujja S."/>
            <person name="Heilman E.R."/>
            <person name="Heiman D."/>
            <person name="Hollinger A."/>
            <person name="Howarth C."/>
            <person name="Larson L."/>
            <person name="Mehta T."/>
            <person name="Pearson M."/>
            <person name="Roberts A."/>
            <person name="Ryan E."/>
            <person name="Saif S."/>
            <person name="Shea T."/>
            <person name="Shenoy N."/>
            <person name="Sisk P."/>
            <person name="Stolte C."/>
            <person name="Sykes S."/>
            <person name="White J."/>
            <person name="Haas B."/>
            <person name="Nusbaum C."/>
            <person name="Birren B."/>
        </authorList>
    </citation>
    <scope>NUCLEOTIDE SEQUENCE [LARGE SCALE GENOMIC DNA]</scope>
    <source>
        <strain evidence="1 2">S-CBP3</strain>
    </source>
</reference>